<evidence type="ECO:0000313" key="1">
    <source>
        <dbReference type="EnsemblPlants" id="Zm00001eb145020_P001"/>
    </source>
</evidence>
<sequence>MPLFEFFATSPLEICRSSGTLSGFHRDVTIPWGLHVKPAVGRFHPRAYRHSCPQIILKRHFECSRARKALELSQLLGVNISPTGTFAVVMSHCLYETESAFIEATKEINDLCSRYDVKPGNAILAEDKHLPIEWETNS</sequence>
<organism evidence="1 2">
    <name type="scientific">Zea mays</name>
    <name type="common">Maize</name>
    <dbReference type="NCBI Taxonomy" id="4577"/>
    <lineage>
        <taxon>Eukaryota</taxon>
        <taxon>Viridiplantae</taxon>
        <taxon>Streptophyta</taxon>
        <taxon>Embryophyta</taxon>
        <taxon>Tracheophyta</taxon>
        <taxon>Spermatophyta</taxon>
        <taxon>Magnoliopsida</taxon>
        <taxon>Liliopsida</taxon>
        <taxon>Poales</taxon>
        <taxon>Poaceae</taxon>
        <taxon>PACMAD clade</taxon>
        <taxon>Panicoideae</taxon>
        <taxon>Andropogonodae</taxon>
        <taxon>Andropogoneae</taxon>
        <taxon>Tripsacinae</taxon>
        <taxon>Zea</taxon>
    </lineage>
</organism>
<evidence type="ECO:0000313" key="2">
    <source>
        <dbReference type="Proteomes" id="UP000007305"/>
    </source>
</evidence>
<reference evidence="1" key="3">
    <citation type="submission" date="2021-05" db="UniProtKB">
        <authorList>
            <consortium name="EnsemblPlants"/>
        </authorList>
    </citation>
    <scope>IDENTIFICATION</scope>
    <source>
        <strain evidence="1">cv. B73</strain>
    </source>
</reference>
<reference evidence="2" key="1">
    <citation type="submission" date="2015-12" db="EMBL/GenBank/DDBJ databases">
        <title>Update maize B73 reference genome by single molecule sequencing technologies.</title>
        <authorList>
            <consortium name="Maize Genome Sequencing Project"/>
            <person name="Ware D."/>
        </authorList>
    </citation>
    <scope>NUCLEOTIDE SEQUENCE [LARGE SCALE GENOMIC DNA]</scope>
    <source>
        <strain evidence="2">cv. B73</strain>
    </source>
</reference>
<dbReference type="Gramene" id="Zm00001eb145020_T001">
    <property type="protein sequence ID" value="Zm00001eb145020_P001"/>
    <property type="gene ID" value="Zm00001eb145020"/>
</dbReference>
<proteinExistence type="predicted"/>
<accession>A0A804N9I2</accession>
<dbReference type="EnsemblPlants" id="Zm00001eb145020_T001">
    <property type="protein sequence ID" value="Zm00001eb145020_P001"/>
    <property type="gene ID" value="Zm00001eb145020"/>
</dbReference>
<dbReference type="Proteomes" id="UP000007305">
    <property type="component" value="Chromosome 3"/>
</dbReference>
<name>A0A804N9I2_MAIZE</name>
<reference evidence="1" key="2">
    <citation type="submission" date="2019-07" db="EMBL/GenBank/DDBJ databases">
        <authorList>
            <person name="Seetharam A."/>
            <person name="Woodhouse M."/>
            <person name="Cannon E."/>
        </authorList>
    </citation>
    <scope>NUCLEOTIDE SEQUENCE [LARGE SCALE GENOMIC DNA]</scope>
    <source>
        <strain evidence="1">cv. B73</strain>
    </source>
</reference>
<protein>
    <submittedName>
        <fullName evidence="1">Uncharacterized protein</fullName>
    </submittedName>
</protein>
<keyword evidence="2" id="KW-1185">Reference proteome</keyword>
<dbReference type="AlphaFoldDB" id="A0A804N9I2"/>
<dbReference type="InParanoid" id="A0A804N9I2"/>